<keyword evidence="14" id="KW-1185">Reference proteome</keyword>
<dbReference type="GO" id="GO:0071222">
    <property type="term" value="P:cellular response to lipopolysaccharide"/>
    <property type="evidence" value="ECO:0007669"/>
    <property type="project" value="TreeGrafter"/>
</dbReference>
<feature type="signal peptide" evidence="11">
    <location>
        <begin position="1"/>
        <end position="16"/>
    </location>
</feature>
<dbReference type="Ensembl" id="ENSPNAT00000037722.2">
    <property type="protein sequence ID" value="ENSPNAP00000015450.2"/>
    <property type="gene ID" value="ENSPNAG00000021481.2"/>
</dbReference>
<evidence type="ECO:0000256" key="5">
    <source>
        <dbReference type="ARBA" id="ARBA00022989"/>
    </source>
</evidence>
<comment type="subcellular location">
    <subcellularLocation>
        <location evidence="1">Cell membrane</location>
        <topology evidence="1">Single-pass type I membrane protein</topology>
    </subcellularLocation>
</comment>
<evidence type="ECO:0000313" key="13">
    <source>
        <dbReference type="Ensembl" id="ENSPNAP00000015450.2"/>
    </source>
</evidence>
<keyword evidence="10" id="KW-0393">Immunoglobulin domain</keyword>
<protein>
    <recommendedName>
        <fullName evidence="12">Ig-like domain-containing protein</fullName>
    </recommendedName>
</protein>
<keyword evidence="5" id="KW-1133">Transmembrane helix</keyword>
<keyword evidence="2" id="KW-1003">Cell membrane</keyword>
<dbReference type="Proteomes" id="UP001501920">
    <property type="component" value="Chromosome 4"/>
</dbReference>
<evidence type="ECO:0000256" key="6">
    <source>
        <dbReference type="ARBA" id="ARBA00023136"/>
    </source>
</evidence>
<keyword evidence="7" id="KW-1015">Disulfide bond</keyword>
<evidence type="ECO:0000256" key="2">
    <source>
        <dbReference type="ARBA" id="ARBA00022475"/>
    </source>
</evidence>
<keyword evidence="6" id="KW-0472">Membrane</keyword>
<dbReference type="GO" id="GO:0042130">
    <property type="term" value="P:negative regulation of T cell proliferation"/>
    <property type="evidence" value="ECO:0007669"/>
    <property type="project" value="TreeGrafter"/>
</dbReference>
<keyword evidence="8" id="KW-0675">Receptor</keyword>
<dbReference type="PROSITE" id="PS50835">
    <property type="entry name" value="IG_LIKE"/>
    <property type="match status" value="2"/>
</dbReference>
<feature type="domain" description="Ig-like" evidence="12">
    <location>
        <begin position="32"/>
        <end position="117"/>
    </location>
</feature>
<dbReference type="GO" id="GO:0006955">
    <property type="term" value="P:immune response"/>
    <property type="evidence" value="ECO:0007669"/>
    <property type="project" value="TreeGrafter"/>
</dbReference>
<evidence type="ECO:0000256" key="4">
    <source>
        <dbReference type="ARBA" id="ARBA00022729"/>
    </source>
</evidence>
<evidence type="ECO:0000256" key="7">
    <source>
        <dbReference type="ARBA" id="ARBA00023157"/>
    </source>
</evidence>
<dbReference type="PANTHER" id="PTHR25466:SF14">
    <property type="entry name" value="BUTYROPHILIN SUBFAMILY 2 MEMBER A2-LIKE-RELATED"/>
    <property type="match status" value="1"/>
</dbReference>
<dbReference type="InterPro" id="IPR013106">
    <property type="entry name" value="Ig_V-set"/>
</dbReference>
<reference evidence="13" key="2">
    <citation type="submission" date="2025-08" db="UniProtKB">
        <authorList>
            <consortium name="Ensembl"/>
        </authorList>
    </citation>
    <scope>IDENTIFICATION</scope>
</reference>
<evidence type="ECO:0000256" key="10">
    <source>
        <dbReference type="ARBA" id="ARBA00023319"/>
    </source>
</evidence>
<dbReference type="SMART" id="SM00408">
    <property type="entry name" value="IGc2"/>
    <property type="match status" value="2"/>
</dbReference>
<dbReference type="GO" id="GO:0009897">
    <property type="term" value="C:external side of plasma membrane"/>
    <property type="evidence" value="ECO:0007669"/>
    <property type="project" value="TreeGrafter"/>
</dbReference>
<dbReference type="InterPro" id="IPR003598">
    <property type="entry name" value="Ig_sub2"/>
</dbReference>
<keyword evidence="9" id="KW-0325">Glycoprotein</keyword>
<evidence type="ECO:0000313" key="14">
    <source>
        <dbReference type="Proteomes" id="UP001501920"/>
    </source>
</evidence>
<evidence type="ECO:0000256" key="8">
    <source>
        <dbReference type="ARBA" id="ARBA00023170"/>
    </source>
</evidence>
<dbReference type="SUPFAM" id="SSF48726">
    <property type="entry name" value="Immunoglobulin"/>
    <property type="match status" value="2"/>
</dbReference>
<keyword evidence="4 11" id="KW-0732">Signal</keyword>
<evidence type="ECO:0000256" key="11">
    <source>
        <dbReference type="SAM" id="SignalP"/>
    </source>
</evidence>
<reference evidence="13" key="3">
    <citation type="submission" date="2025-09" db="UniProtKB">
        <authorList>
            <consortium name="Ensembl"/>
        </authorList>
    </citation>
    <scope>IDENTIFICATION</scope>
</reference>
<dbReference type="GO" id="GO:0007166">
    <property type="term" value="P:cell surface receptor signaling pathway"/>
    <property type="evidence" value="ECO:0007669"/>
    <property type="project" value="TreeGrafter"/>
</dbReference>
<accession>A0A3B4CVP1</accession>
<dbReference type="GO" id="GO:0031295">
    <property type="term" value="P:T cell costimulation"/>
    <property type="evidence" value="ECO:0007669"/>
    <property type="project" value="TreeGrafter"/>
</dbReference>
<dbReference type="InterPro" id="IPR036179">
    <property type="entry name" value="Ig-like_dom_sf"/>
</dbReference>
<dbReference type="SMART" id="SM00406">
    <property type="entry name" value="IGv"/>
    <property type="match status" value="2"/>
</dbReference>
<evidence type="ECO:0000256" key="1">
    <source>
        <dbReference type="ARBA" id="ARBA00004251"/>
    </source>
</evidence>
<dbReference type="Pfam" id="PF07686">
    <property type="entry name" value="V-set"/>
    <property type="match status" value="2"/>
</dbReference>
<dbReference type="InterPro" id="IPR003599">
    <property type="entry name" value="Ig_sub"/>
</dbReference>
<evidence type="ECO:0000256" key="3">
    <source>
        <dbReference type="ARBA" id="ARBA00022692"/>
    </source>
</evidence>
<dbReference type="InterPro" id="IPR013783">
    <property type="entry name" value="Ig-like_fold"/>
</dbReference>
<evidence type="ECO:0000259" key="12">
    <source>
        <dbReference type="PROSITE" id="PS50835"/>
    </source>
</evidence>
<organism evidence="13 14">
    <name type="scientific">Pygocentrus nattereri</name>
    <name type="common">Red-bellied piranha</name>
    <dbReference type="NCBI Taxonomy" id="42514"/>
    <lineage>
        <taxon>Eukaryota</taxon>
        <taxon>Metazoa</taxon>
        <taxon>Chordata</taxon>
        <taxon>Craniata</taxon>
        <taxon>Vertebrata</taxon>
        <taxon>Euteleostomi</taxon>
        <taxon>Actinopterygii</taxon>
        <taxon>Neopterygii</taxon>
        <taxon>Teleostei</taxon>
        <taxon>Ostariophysi</taxon>
        <taxon>Characiformes</taxon>
        <taxon>Characoidei</taxon>
        <taxon>Pygocentrus</taxon>
    </lineage>
</organism>
<evidence type="ECO:0000256" key="9">
    <source>
        <dbReference type="ARBA" id="ARBA00023180"/>
    </source>
</evidence>
<dbReference type="AlphaFoldDB" id="A0A3B4CVP1"/>
<dbReference type="STRING" id="42514.ENSPNAP00000015450"/>
<sequence length="235" mass="26522">MQVGLYLLLVLHIAEGCKLKDRKFEEITAHIGGSALLPCYCTDPQATPGRFTWKKPRTNIDILEEMSSERIQYRDRVQLVNGHSPGNLSLLISLLTEEDGGYYRCDLESRYTDIKLTVKGCTLTNLKTTLPITAHTGGSVLLPCSCTELRAKPKTFTWKKYNQKWDSIPFESGQYRNRFQLVNGHSPGNLSLLISHLTEEDGGWYRCDLESESTLIRLTVKGKTLVCFLSAKCVE</sequence>
<feature type="domain" description="Ig-like" evidence="12">
    <location>
        <begin position="137"/>
        <end position="219"/>
    </location>
</feature>
<dbReference type="InterPro" id="IPR007110">
    <property type="entry name" value="Ig-like_dom"/>
</dbReference>
<dbReference type="GO" id="GO:0042102">
    <property type="term" value="P:positive regulation of T cell proliferation"/>
    <property type="evidence" value="ECO:0007669"/>
    <property type="project" value="TreeGrafter"/>
</dbReference>
<reference evidence="13 14" key="1">
    <citation type="submission" date="2020-10" db="EMBL/GenBank/DDBJ databases">
        <title>Pygocentrus nattereri (red-bellied piranha) genome, fPygNat1, primary haplotype.</title>
        <authorList>
            <person name="Myers G."/>
            <person name="Meyer A."/>
            <person name="Karagic N."/>
            <person name="Pippel M."/>
            <person name="Winkler S."/>
            <person name="Tracey A."/>
            <person name="Wood J."/>
            <person name="Formenti G."/>
            <person name="Howe K."/>
            <person name="Fedrigo O."/>
            <person name="Jarvis E.D."/>
        </authorList>
    </citation>
    <scope>NUCLEOTIDE SEQUENCE [LARGE SCALE GENOMIC DNA]</scope>
</reference>
<feature type="chain" id="PRO_5043792215" description="Ig-like domain-containing protein" evidence="11">
    <location>
        <begin position="17"/>
        <end position="235"/>
    </location>
</feature>
<proteinExistence type="predicted"/>
<keyword evidence="3" id="KW-0812">Transmembrane</keyword>
<dbReference type="SMART" id="SM00409">
    <property type="entry name" value="IG"/>
    <property type="match status" value="2"/>
</dbReference>
<dbReference type="PANTHER" id="PTHR25466">
    <property type="entry name" value="T-LYMPHOCYTE ACTIVATION ANTIGEN"/>
    <property type="match status" value="1"/>
</dbReference>
<dbReference type="GeneTree" id="ENSGT01120000272172"/>
<dbReference type="InterPro" id="IPR051713">
    <property type="entry name" value="T-cell_Activation_Regulation"/>
</dbReference>
<dbReference type="Gene3D" id="2.60.40.10">
    <property type="entry name" value="Immunoglobulins"/>
    <property type="match status" value="2"/>
</dbReference>
<name>A0A3B4CVP1_PYGNA</name>